<sequence length="155" mass="16750">MGSSPDGVLESGVTLAGVLGSVLSLAARLTWALFLMALPLEWTQECSKAARVSKRGRRVVQSGVRNGRTTAPPCGKPRVLELGGDLPELLELVLSLAFRLASMLLLLALSFEWPRDCRQAARVWKRGQGAVRIGVRNGRPTGQPRGKPPSPWQDV</sequence>
<feature type="region of interest" description="Disordered" evidence="1">
    <location>
        <begin position="134"/>
        <end position="155"/>
    </location>
</feature>
<name>A0ABR1YNM2_9PEZI</name>
<keyword evidence="2" id="KW-1133">Transmembrane helix</keyword>
<proteinExistence type="predicted"/>
<protein>
    <submittedName>
        <fullName evidence="3">Uncharacterized protein</fullName>
    </submittedName>
</protein>
<dbReference type="Proteomes" id="UP001492380">
    <property type="component" value="Unassembled WGS sequence"/>
</dbReference>
<evidence type="ECO:0000313" key="4">
    <source>
        <dbReference type="Proteomes" id="UP001492380"/>
    </source>
</evidence>
<gene>
    <name evidence="3" type="ORF">HDK90DRAFT_483769</name>
</gene>
<comment type="caution">
    <text evidence="3">The sequence shown here is derived from an EMBL/GenBank/DDBJ whole genome shotgun (WGS) entry which is preliminary data.</text>
</comment>
<keyword evidence="2" id="KW-0812">Transmembrane</keyword>
<feature type="transmembrane region" description="Helical" evidence="2">
    <location>
        <begin position="12"/>
        <end position="34"/>
    </location>
</feature>
<organism evidence="3 4">
    <name type="scientific">Phyllosticta capitalensis</name>
    <dbReference type="NCBI Taxonomy" id="121624"/>
    <lineage>
        <taxon>Eukaryota</taxon>
        <taxon>Fungi</taxon>
        <taxon>Dikarya</taxon>
        <taxon>Ascomycota</taxon>
        <taxon>Pezizomycotina</taxon>
        <taxon>Dothideomycetes</taxon>
        <taxon>Dothideomycetes incertae sedis</taxon>
        <taxon>Botryosphaeriales</taxon>
        <taxon>Phyllostictaceae</taxon>
        <taxon>Phyllosticta</taxon>
    </lineage>
</organism>
<feature type="compositionally biased region" description="Pro residues" evidence="1">
    <location>
        <begin position="146"/>
        <end position="155"/>
    </location>
</feature>
<evidence type="ECO:0000256" key="2">
    <source>
        <dbReference type="SAM" id="Phobius"/>
    </source>
</evidence>
<reference evidence="3 4" key="1">
    <citation type="submission" date="2024-04" db="EMBL/GenBank/DDBJ databases">
        <title>Phyllosticta paracitricarpa is synonymous to the EU quarantine fungus P. citricarpa based on phylogenomic analyses.</title>
        <authorList>
            <consortium name="Lawrence Berkeley National Laboratory"/>
            <person name="Van Ingen-Buijs V.A."/>
            <person name="Van Westerhoven A.C."/>
            <person name="Haridas S."/>
            <person name="Skiadas P."/>
            <person name="Martin F."/>
            <person name="Groenewald J.Z."/>
            <person name="Crous P.W."/>
            <person name="Seidl M.F."/>
        </authorList>
    </citation>
    <scope>NUCLEOTIDE SEQUENCE [LARGE SCALE GENOMIC DNA]</scope>
    <source>
        <strain evidence="3 4">CBS 123374</strain>
    </source>
</reference>
<accession>A0ABR1YNM2</accession>
<keyword evidence="2" id="KW-0472">Membrane</keyword>
<feature type="transmembrane region" description="Helical" evidence="2">
    <location>
        <begin position="89"/>
        <end position="109"/>
    </location>
</feature>
<dbReference type="EMBL" id="JBBWRZ010000005">
    <property type="protein sequence ID" value="KAK8235069.1"/>
    <property type="molecule type" value="Genomic_DNA"/>
</dbReference>
<evidence type="ECO:0000256" key="1">
    <source>
        <dbReference type="SAM" id="MobiDB-lite"/>
    </source>
</evidence>
<evidence type="ECO:0000313" key="3">
    <source>
        <dbReference type="EMBL" id="KAK8235069.1"/>
    </source>
</evidence>
<keyword evidence="4" id="KW-1185">Reference proteome</keyword>